<name>A0A1X1EK51_PANCY</name>
<dbReference type="RefSeq" id="WP_084878727.1">
    <property type="nucleotide sequence ID" value="NZ_MLJI01000002.1"/>
</dbReference>
<proteinExistence type="predicted"/>
<protein>
    <submittedName>
        <fullName evidence="1">Uncharacterized protein</fullName>
    </submittedName>
</protein>
<gene>
    <name evidence="1" type="ORF">HA50_20935</name>
</gene>
<dbReference type="Proteomes" id="UP000193749">
    <property type="component" value="Unassembled WGS sequence"/>
</dbReference>
<dbReference type="EMBL" id="MLJI01000002">
    <property type="protein sequence ID" value="ORM89124.1"/>
    <property type="molecule type" value="Genomic_DNA"/>
</dbReference>
<sequence length="314" mass="35696">MHCALGKAEITVKMQTVTQAKTLFRTRTTGDQQAWFSKNWPAISARKISMRKKVDRLLKQEGRPEMTTSQLWCLFHDAKRSISYSVAYKALASSTGVQPTPKQKKTVKQLWHRIDPETRMSRLKRLGKLLRAPEGATLSPLVIQHALNDPHYIITNVMMEYAQAALNADISAADLAWIKRLRPRLNLKAKRSEQLRQIEAVLKHEQCPQNITLSKLLRLLWEIDEDVTPSMIMTALKNIKRQSAGDIPTAFFQPLPARENRGARTLPDTMDMDEDFSSAYFLPDPPALPAPEITPGLNHKAPLPPFATLKKRRF</sequence>
<organism evidence="1 2">
    <name type="scientific">Pantoea cypripedii</name>
    <name type="common">Pectobacterium cypripedii</name>
    <name type="synonym">Erwinia cypripedii</name>
    <dbReference type="NCBI Taxonomy" id="55209"/>
    <lineage>
        <taxon>Bacteria</taxon>
        <taxon>Pseudomonadati</taxon>
        <taxon>Pseudomonadota</taxon>
        <taxon>Gammaproteobacteria</taxon>
        <taxon>Enterobacterales</taxon>
        <taxon>Erwiniaceae</taxon>
        <taxon>Pantoea</taxon>
    </lineage>
</organism>
<dbReference type="AlphaFoldDB" id="A0A1X1EK51"/>
<evidence type="ECO:0000313" key="2">
    <source>
        <dbReference type="Proteomes" id="UP000193749"/>
    </source>
</evidence>
<reference evidence="1 2" key="1">
    <citation type="journal article" date="2017" name="Antonie Van Leeuwenhoek">
        <title>Phylogenomic resolution of the bacterial genus Pantoea and its relationship with Erwinia and Tatumella.</title>
        <authorList>
            <person name="Palmer M."/>
            <person name="Steenkamp E.T."/>
            <person name="Coetzee M.P."/>
            <person name="Chan W.Y."/>
            <person name="van Zyl E."/>
            <person name="De Maayer P."/>
            <person name="Coutinho T.A."/>
            <person name="Blom J."/>
            <person name="Smits T.H."/>
            <person name="Duffy B."/>
            <person name="Venter S.N."/>
        </authorList>
    </citation>
    <scope>NUCLEOTIDE SEQUENCE [LARGE SCALE GENOMIC DNA]</scope>
    <source>
        <strain evidence="1 2">LMG 2657</strain>
    </source>
</reference>
<accession>A0A1X1EK51</accession>
<dbReference type="STRING" id="55209.HA50_20935"/>
<comment type="caution">
    <text evidence="1">The sequence shown here is derived from an EMBL/GenBank/DDBJ whole genome shotgun (WGS) entry which is preliminary data.</text>
</comment>
<evidence type="ECO:0000313" key="1">
    <source>
        <dbReference type="EMBL" id="ORM89124.1"/>
    </source>
</evidence>
<keyword evidence="2" id="KW-1185">Reference proteome</keyword>